<keyword evidence="5" id="KW-0677">Repeat</keyword>
<keyword evidence="6" id="KW-0130">Cell adhesion</keyword>
<comment type="similarity">
    <text evidence="2">Belongs to the immunoglobulin superfamily. AMIGO family.</text>
</comment>
<dbReference type="Gene3D" id="3.80.10.10">
    <property type="entry name" value="Ribonuclease Inhibitor"/>
    <property type="match status" value="2"/>
</dbReference>
<dbReference type="GO" id="GO:0007155">
    <property type="term" value="P:cell adhesion"/>
    <property type="evidence" value="ECO:0007669"/>
    <property type="project" value="UniProtKB-KW"/>
</dbReference>
<evidence type="ECO:0000256" key="1">
    <source>
        <dbReference type="ARBA" id="ARBA00004479"/>
    </source>
</evidence>
<dbReference type="InterPro" id="IPR032675">
    <property type="entry name" value="LRR_dom_sf"/>
</dbReference>
<feature type="signal peptide" evidence="11">
    <location>
        <begin position="1"/>
        <end position="16"/>
    </location>
</feature>
<comment type="subcellular location">
    <subcellularLocation>
        <location evidence="1">Membrane</location>
        <topology evidence="1">Single-pass type I membrane protein</topology>
    </subcellularLocation>
</comment>
<dbReference type="InterPro" id="IPR031283">
    <property type="entry name" value="AMIGO"/>
</dbReference>
<gene>
    <name evidence="12" type="ORF">AVEN_270497_1</name>
</gene>
<evidence type="ECO:0000256" key="2">
    <source>
        <dbReference type="ARBA" id="ARBA00005670"/>
    </source>
</evidence>
<dbReference type="EMBL" id="BGPR01000052">
    <property type="protein sequence ID" value="GBL87215.1"/>
    <property type="molecule type" value="Genomic_DNA"/>
</dbReference>
<name>A0A4Y2B7A1_ARAVE</name>
<dbReference type="SUPFAM" id="SSF52058">
    <property type="entry name" value="L domain-like"/>
    <property type="match status" value="1"/>
</dbReference>
<evidence type="ECO:0000313" key="12">
    <source>
        <dbReference type="EMBL" id="GBL87215.1"/>
    </source>
</evidence>
<evidence type="ECO:0000256" key="11">
    <source>
        <dbReference type="SAM" id="SignalP"/>
    </source>
</evidence>
<dbReference type="InterPro" id="IPR003591">
    <property type="entry name" value="Leu-rich_rpt_typical-subtyp"/>
</dbReference>
<dbReference type="GO" id="GO:0016020">
    <property type="term" value="C:membrane"/>
    <property type="evidence" value="ECO:0007669"/>
    <property type="project" value="UniProtKB-SubCell"/>
</dbReference>
<evidence type="ECO:0000256" key="7">
    <source>
        <dbReference type="ARBA" id="ARBA00022989"/>
    </source>
</evidence>
<evidence type="ECO:0000256" key="3">
    <source>
        <dbReference type="ARBA" id="ARBA00022614"/>
    </source>
</evidence>
<keyword evidence="13" id="KW-1185">Reference proteome</keyword>
<evidence type="ECO:0000256" key="6">
    <source>
        <dbReference type="ARBA" id="ARBA00022889"/>
    </source>
</evidence>
<keyword evidence="9" id="KW-0325">Glycoprotein</keyword>
<dbReference type="OrthoDB" id="6424150at2759"/>
<accession>A0A4Y2B7A1</accession>
<dbReference type="PANTHER" id="PTHR24368">
    <property type="entry name" value="AMPHOTERIN-INDUCED PROTEIN"/>
    <property type="match status" value="1"/>
</dbReference>
<keyword evidence="11" id="KW-0732">Signal</keyword>
<dbReference type="InterPro" id="IPR001611">
    <property type="entry name" value="Leu-rich_rpt"/>
</dbReference>
<evidence type="ECO:0000256" key="9">
    <source>
        <dbReference type="ARBA" id="ARBA00023180"/>
    </source>
</evidence>
<proteinExistence type="inferred from homology"/>
<evidence type="ECO:0000256" key="8">
    <source>
        <dbReference type="ARBA" id="ARBA00023136"/>
    </source>
</evidence>
<protein>
    <submittedName>
        <fullName evidence="12">Uncharacterized protein</fullName>
    </submittedName>
</protein>
<keyword evidence="4" id="KW-0812">Transmembrane</keyword>
<dbReference type="AlphaFoldDB" id="A0A4Y2B7A1"/>
<dbReference type="SMART" id="SM00369">
    <property type="entry name" value="LRR_TYP"/>
    <property type="match status" value="4"/>
</dbReference>
<sequence length="282" mass="32249">MLGIFLISLLVPLTTGCPNPEDLYPCTCLWPDRGEAYVTCSNLDNEQDLVQAASSLTGKRYIYSFVIQDSIFTYIPSDAFKGLRFAELEIKDTSFMALTDTDVAFEGLEDHLEFLLMTNCTLMKGWDWTVFQNLKKLARFDVIYANLDSIEDLGQINMSKVMDINFGHNMISFVHPFAFSSFKKLTHLSLNDNAIRTMMRTMLPNPASELVDLDFSANEIEQFPSDMFIEMPRLEFLSIANNKLLVLDEKTFAPVWETLEAFSAMNNELRCDCRLSWILGKR</sequence>
<dbReference type="Proteomes" id="UP000499080">
    <property type="component" value="Unassembled WGS sequence"/>
</dbReference>
<evidence type="ECO:0000313" key="13">
    <source>
        <dbReference type="Proteomes" id="UP000499080"/>
    </source>
</evidence>
<feature type="non-terminal residue" evidence="12">
    <location>
        <position position="282"/>
    </location>
</feature>
<keyword evidence="7" id="KW-1133">Transmembrane helix</keyword>
<organism evidence="12 13">
    <name type="scientific">Araneus ventricosus</name>
    <name type="common">Orbweaver spider</name>
    <name type="synonym">Epeira ventricosa</name>
    <dbReference type="NCBI Taxonomy" id="182803"/>
    <lineage>
        <taxon>Eukaryota</taxon>
        <taxon>Metazoa</taxon>
        <taxon>Ecdysozoa</taxon>
        <taxon>Arthropoda</taxon>
        <taxon>Chelicerata</taxon>
        <taxon>Arachnida</taxon>
        <taxon>Araneae</taxon>
        <taxon>Araneomorphae</taxon>
        <taxon>Entelegynae</taxon>
        <taxon>Araneoidea</taxon>
        <taxon>Araneidae</taxon>
        <taxon>Araneus</taxon>
    </lineage>
</organism>
<evidence type="ECO:0000256" key="4">
    <source>
        <dbReference type="ARBA" id="ARBA00022692"/>
    </source>
</evidence>
<dbReference type="PANTHER" id="PTHR24368:SF210">
    <property type="entry name" value="SURFACE ANTIGEN BSPA-LIKE"/>
    <property type="match status" value="1"/>
</dbReference>
<feature type="chain" id="PRO_5021372489" evidence="11">
    <location>
        <begin position="17"/>
        <end position="282"/>
    </location>
</feature>
<comment type="caution">
    <text evidence="12">The sequence shown here is derived from an EMBL/GenBank/DDBJ whole genome shotgun (WGS) entry which is preliminary data.</text>
</comment>
<keyword evidence="3" id="KW-0433">Leucine-rich repeat</keyword>
<evidence type="ECO:0000256" key="5">
    <source>
        <dbReference type="ARBA" id="ARBA00022737"/>
    </source>
</evidence>
<dbReference type="Pfam" id="PF13855">
    <property type="entry name" value="LRR_8"/>
    <property type="match status" value="1"/>
</dbReference>
<reference evidence="12 13" key="1">
    <citation type="journal article" date="2019" name="Sci. Rep.">
        <title>Orb-weaving spider Araneus ventricosus genome elucidates the spidroin gene catalogue.</title>
        <authorList>
            <person name="Kono N."/>
            <person name="Nakamura H."/>
            <person name="Ohtoshi R."/>
            <person name="Moran D.A.P."/>
            <person name="Shinohara A."/>
            <person name="Yoshida Y."/>
            <person name="Fujiwara M."/>
            <person name="Mori M."/>
            <person name="Tomita M."/>
            <person name="Arakawa K."/>
        </authorList>
    </citation>
    <scope>NUCLEOTIDE SEQUENCE [LARGE SCALE GENOMIC DNA]</scope>
</reference>
<evidence type="ECO:0000256" key="10">
    <source>
        <dbReference type="ARBA" id="ARBA00023319"/>
    </source>
</evidence>
<keyword evidence="10" id="KW-0393">Immunoglobulin domain</keyword>
<keyword evidence="8" id="KW-0472">Membrane</keyword>